<dbReference type="InterPro" id="IPR025424">
    <property type="entry name" value="YrhK_domain"/>
</dbReference>
<reference evidence="4 5" key="1">
    <citation type="journal article" date="2013" name="Int. J. Syst. Evol. Microbiol.">
        <title>Marinicauda pacifica gen. nov., sp. nov., a prosthecate alphaproteobacterium of the family Hyphomonadaceae isolated from deep seawater.</title>
        <authorList>
            <person name="Zhang X.Y."/>
            <person name="Li G.W."/>
            <person name="Wang C.S."/>
            <person name="Zhang Y.J."/>
            <person name="Xu X.W."/>
            <person name="Li H."/>
            <person name="Liu A."/>
            <person name="Liu C."/>
            <person name="Xie B.B."/>
            <person name="Qin Q.L."/>
            <person name="Xu Z."/>
            <person name="Chen X.L."/>
            <person name="Zhou B.C."/>
            <person name="Zhang Y.Z."/>
        </authorList>
    </citation>
    <scope>NUCLEOTIDE SEQUENCE [LARGE SCALE GENOMIC DNA]</scope>
    <source>
        <strain evidence="4 5">P-1 km-3</strain>
    </source>
</reference>
<dbReference type="OrthoDB" id="5862062at2"/>
<organism evidence="4 5">
    <name type="scientific">Marinicauda pacifica</name>
    <dbReference type="NCBI Taxonomy" id="1133559"/>
    <lineage>
        <taxon>Bacteria</taxon>
        <taxon>Pseudomonadati</taxon>
        <taxon>Pseudomonadota</taxon>
        <taxon>Alphaproteobacteria</taxon>
        <taxon>Maricaulales</taxon>
        <taxon>Maricaulaceae</taxon>
        <taxon>Marinicauda</taxon>
    </lineage>
</organism>
<evidence type="ECO:0000256" key="1">
    <source>
        <dbReference type="SAM" id="MobiDB-lite"/>
    </source>
</evidence>
<dbReference type="Proteomes" id="UP000305451">
    <property type="component" value="Unassembled WGS sequence"/>
</dbReference>
<accession>A0A4S2HBE5</accession>
<protein>
    <recommendedName>
        <fullName evidence="3">YrhK domain-containing protein</fullName>
    </recommendedName>
</protein>
<keyword evidence="2" id="KW-1133">Transmembrane helix</keyword>
<feature type="transmembrane region" description="Helical" evidence="2">
    <location>
        <begin position="12"/>
        <end position="38"/>
    </location>
</feature>
<name>A0A4S2HBE5_9PROT</name>
<dbReference type="AlphaFoldDB" id="A0A4S2HBE5"/>
<feature type="compositionally biased region" description="Basic residues" evidence="1">
    <location>
        <begin position="79"/>
        <end position="92"/>
    </location>
</feature>
<evidence type="ECO:0000313" key="4">
    <source>
        <dbReference type="EMBL" id="TGY93083.1"/>
    </source>
</evidence>
<feature type="region of interest" description="Disordered" evidence="1">
    <location>
        <begin position="72"/>
        <end position="92"/>
    </location>
</feature>
<evidence type="ECO:0000313" key="5">
    <source>
        <dbReference type="Proteomes" id="UP000305451"/>
    </source>
</evidence>
<feature type="transmembrane region" description="Helical" evidence="2">
    <location>
        <begin position="44"/>
        <end position="66"/>
    </location>
</feature>
<dbReference type="RefSeq" id="WP_135944800.1">
    <property type="nucleotide sequence ID" value="NZ_BMEI01000002.1"/>
</dbReference>
<keyword evidence="5" id="KW-1185">Reference proteome</keyword>
<evidence type="ECO:0000256" key="2">
    <source>
        <dbReference type="SAM" id="Phobius"/>
    </source>
</evidence>
<sequence>MAHPLHVLIHEYGWIHTGIGVLGNTAFFAGSLFFLPALEAYKTVGVWLFIVGSLFMLIGAAGNMAVKYWNSGSGAPSRAGRRGRPSRPARPD</sequence>
<proteinExistence type="predicted"/>
<gene>
    <name evidence="4" type="ORF">E5162_08455</name>
</gene>
<keyword evidence="2" id="KW-0812">Transmembrane</keyword>
<dbReference type="EMBL" id="SRXV01000002">
    <property type="protein sequence ID" value="TGY93083.1"/>
    <property type="molecule type" value="Genomic_DNA"/>
</dbReference>
<keyword evidence="2" id="KW-0472">Membrane</keyword>
<evidence type="ECO:0000259" key="3">
    <source>
        <dbReference type="Pfam" id="PF14145"/>
    </source>
</evidence>
<comment type="caution">
    <text evidence="4">The sequence shown here is derived from an EMBL/GenBank/DDBJ whole genome shotgun (WGS) entry which is preliminary data.</text>
</comment>
<feature type="domain" description="YrhK" evidence="3">
    <location>
        <begin position="10"/>
        <end position="66"/>
    </location>
</feature>
<dbReference type="Pfam" id="PF14145">
    <property type="entry name" value="YrhK"/>
    <property type="match status" value="1"/>
</dbReference>